<dbReference type="Pfam" id="PF00400">
    <property type="entry name" value="WD40"/>
    <property type="match status" value="2"/>
</dbReference>
<dbReference type="Proteomes" id="UP001165080">
    <property type="component" value="Unassembled WGS sequence"/>
</dbReference>
<comment type="caution">
    <text evidence="5">The sequence shown here is derived from an EMBL/GenBank/DDBJ whole genome shotgun (WGS) entry which is preliminary data.</text>
</comment>
<dbReference type="EMBL" id="BRXU01000026">
    <property type="protein sequence ID" value="GLC59047.1"/>
    <property type="molecule type" value="Genomic_DNA"/>
</dbReference>
<proteinExistence type="predicted"/>
<protein>
    <submittedName>
        <fullName evidence="5">Uncharacterized protein</fullName>
    </submittedName>
</protein>
<dbReference type="PANTHER" id="PTHR22838:SF4">
    <property type="entry name" value="WD REPEAT-CONTAINING PROTEIN 13"/>
    <property type="match status" value="1"/>
</dbReference>
<dbReference type="InterPro" id="IPR001680">
    <property type="entry name" value="WD40_rpt"/>
</dbReference>
<dbReference type="InterPro" id="IPR015943">
    <property type="entry name" value="WD40/YVTN_repeat-like_dom_sf"/>
</dbReference>
<dbReference type="InterPro" id="IPR051350">
    <property type="entry name" value="WD_repeat-ST_regulator"/>
</dbReference>
<evidence type="ECO:0000256" key="4">
    <source>
        <dbReference type="SAM" id="MobiDB-lite"/>
    </source>
</evidence>
<dbReference type="GO" id="GO:0005634">
    <property type="term" value="C:nucleus"/>
    <property type="evidence" value="ECO:0007669"/>
    <property type="project" value="TreeGrafter"/>
</dbReference>
<dbReference type="OrthoDB" id="1932312at2759"/>
<name>A0A9W6BWC9_9CHLO</name>
<evidence type="ECO:0000313" key="6">
    <source>
        <dbReference type="Proteomes" id="UP001165080"/>
    </source>
</evidence>
<dbReference type="PROSITE" id="PS50294">
    <property type="entry name" value="WD_REPEATS_REGION"/>
    <property type="match status" value="2"/>
</dbReference>
<gene>
    <name evidence="5" type="primary">PLEST011482</name>
    <name evidence="5" type="ORF">PLESTB_001437700</name>
</gene>
<sequence>MPRDGHAAARIAQIRAQLLEKSPNASVARELWSCGPSGTYAAYRQCLQHRRQAAAELQQSGPGGASAGGNANGLSSATCAAANPQSLPATVKYSFEGVKHVLSEASSAVTALAFAALRSDLLAFGCVDGELWLAVLPAAPSSAAQPTCSKARKMHGQSVQSVDWAFDNSQLLSAGRDGSLCVWDASDPAGSGLTCIRSVCVPTTAFLCARFHRVNFSLAMVGTSAGSLELFNCSTGMRHSRYQVAASGSGVQVTAVDSSNHHVFVGDSAGVLHWHTCELHGRQLSRLRPAGRLRLAGGGGGGTGPQAPSPVTALQYVPFCRTTDTPMLMAALQDGSLCIVRANEARHTADLYLRRAVSTVSPPVAGGSGGAGPVATSNSAAGSAPPLTALMRFGPAVCPLSVIQDVPLITYGSYDTSVYIVDVTARSFSGPAGAGGGMGGRGGGGAAAATGGAQSSAERPMTVTVLKAHRAAVTAVAWSYDEALLASADAEGMVVLWRRCRLF</sequence>
<keyword evidence="2" id="KW-0677">Repeat</keyword>
<organism evidence="5 6">
    <name type="scientific">Pleodorina starrii</name>
    <dbReference type="NCBI Taxonomy" id="330485"/>
    <lineage>
        <taxon>Eukaryota</taxon>
        <taxon>Viridiplantae</taxon>
        <taxon>Chlorophyta</taxon>
        <taxon>core chlorophytes</taxon>
        <taxon>Chlorophyceae</taxon>
        <taxon>CS clade</taxon>
        <taxon>Chlamydomonadales</taxon>
        <taxon>Volvocaceae</taxon>
        <taxon>Pleodorina</taxon>
    </lineage>
</organism>
<dbReference type="Gene3D" id="2.130.10.10">
    <property type="entry name" value="YVTN repeat-like/Quinoprotein amine dehydrogenase"/>
    <property type="match status" value="2"/>
</dbReference>
<accession>A0A9W6BWC9</accession>
<dbReference type="InterPro" id="IPR036322">
    <property type="entry name" value="WD40_repeat_dom_sf"/>
</dbReference>
<evidence type="ECO:0000313" key="5">
    <source>
        <dbReference type="EMBL" id="GLC59047.1"/>
    </source>
</evidence>
<feature type="region of interest" description="Disordered" evidence="4">
    <location>
        <begin position="434"/>
        <end position="453"/>
    </location>
</feature>
<dbReference type="GO" id="GO:1990841">
    <property type="term" value="F:promoter-specific chromatin binding"/>
    <property type="evidence" value="ECO:0007669"/>
    <property type="project" value="TreeGrafter"/>
</dbReference>
<evidence type="ECO:0000256" key="2">
    <source>
        <dbReference type="ARBA" id="ARBA00022737"/>
    </source>
</evidence>
<feature type="repeat" description="WD" evidence="3">
    <location>
        <begin position="152"/>
        <end position="184"/>
    </location>
</feature>
<keyword evidence="6" id="KW-1185">Reference proteome</keyword>
<reference evidence="5 6" key="1">
    <citation type="journal article" date="2023" name="Commun. Biol.">
        <title>Reorganization of the ancestral sex-determining regions during the evolution of trioecy in Pleodorina starrii.</title>
        <authorList>
            <person name="Takahashi K."/>
            <person name="Suzuki S."/>
            <person name="Kawai-Toyooka H."/>
            <person name="Yamamoto K."/>
            <person name="Hamaji T."/>
            <person name="Ootsuki R."/>
            <person name="Yamaguchi H."/>
            <person name="Kawachi M."/>
            <person name="Higashiyama T."/>
            <person name="Nozaki H."/>
        </authorList>
    </citation>
    <scope>NUCLEOTIDE SEQUENCE [LARGE SCALE GENOMIC DNA]</scope>
    <source>
        <strain evidence="5 6">NIES-4479</strain>
    </source>
</reference>
<evidence type="ECO:0000256" key="3">
    <source>
        <dbReference type="PROSITE-ProRule" id="PRU00221"/>
    </source>
</evidence>
<keyword evidence="1 3" id="KW-0853">WD repeat</keyword>
<dbReference type="PROSITE" id="PS50082">
    <property type="entry name" value="WD_REPEATS_2"/>
    <property type="match status" value="2"/>
</dbReference>
<evidence type="ECO:0000256" key="1">
    <source>
        <dbReference type="ARBA" id="ARBA00022574"/>
    </source>
</evidence>
<dbReference type="AlphaFoldDB" id="A0A9W6BWC9"/>
<dbReference type="SUPFAM" id="SSF50978">
    <property type="entry name" value="WD40 repeat-like"/>
    <property type="match status" value="1"/>
</dbReference>
<feature type="repeat" description="WD" evidence="3">
    <location>
        <begin position="466"/>
        <end position="497"/>
    </location>
</feature>
<dbReference type="SMART" id="SM00320">
    <property type="entry name" value="WD40"/>
    <property type="match status" value="3"/>
</dbReference>
<feature type="compositionally biased region" description="Gly residues" evidence="4">
    <location>
        <begin position="434"/>
        <end position="446"/>
    </location>
</feature>
<dbReference type="PANTHER" id="PTHR22838">
    <property type="entry name" value="WD REPEAT PROTEIN 26-RELATED"/>
    <property type="match status" value="1"/>
</dbReference>